<dbReference type="InterPro" id="IPR050863">
    <property type="entry name" value="CenT-Element_Derived"/>
</dbReference>
<feature type="domain" description="DDE-1" evidence="1">
    <location>
        <begin position="36"/>
        <end position="160"/>
    </location>
</feature>
<dbReference type="Pfam" id="PF03184">
    <property type="entry name" value="DDE_1"/>
    <property type="match status" value="1"/>
</dbReference>
<evidence type="ECO:0000313" key="3">
    <source>
        <dbReference type="Proteomes" id="UP000691718"/>
    </source>
</evidence>
<dbReference type="GO" id="GO:0005634">
    <property type="term" value="C:nucleus"/>
    <property type="evidence" value="ECO:0007669"/>
    <property type="project" value="TreeGrafter"/>
</dbReference>
<dbReference type="PANTHER" id="PTHR19303:SF71">
    <property type="entry name" value="ZINC FINGER PHD-TYPE DOMAIN-CONTAINING PROTEIN"/>
    <property type="match status" value="1"/>
</dbReference>
<dbReference type="OrthoDB" id="8187571at2759"/>
<dbReference type="Proteomes" id="UP000691718">
    <property type="component" value="Unassembled WGS sequence"/>
</dbReference>
<evidence type="ECO:0000313" key="2">
    <source>
        <dbReference type="EMBL" id="CAG4953195.1"/>
    </source>
</evidence>
<organism evidence="2 3">
    <name type="scientific">Parnassius apollo</name>
    <name type="common">Apollo butterfly</name>
    <name type="synonym">Papilio apollo</name>
    <dbReference type="NCBI Taxonomy" id="110799"/>
    <lineage>
        <taxon>Eukaryota</taxon>
        <taxon>Metazoa</taxon>
        <taxon>Ecdysozoa</taxon>
        <taxon>Arthropoda</taxon>
        <taxon>Hexapoda</taxon>
        <taxon>Insecta</taxon>
        <taxon>Pterygota</taxon>
        <taxon>Neoptera</taxon>
        <taxon>Endopterygota</taxon>
        <taxon>Lepidoptera</taxon>
        <taxon>Glossata</taxon>
        <taxon>Ditrysia</taxon>
        <taxon>Papilionoidea</taxon>
        <taxon>Papilionidae</taxon>
        <taxon>Parnassiinae</taxon>
        <taxon>Parnassini</taxon>
        <taxon>Parnassius</taxon>
        <taxon>Parnassius</taxon>
    </lineage>
</organism>
<name>A0A8S3WCN3_PARAO</name>
<gene>
    <name evidence="2" type="ORF">PAPOLLO_LOCUS4812</name>
</gene>
<dbReference type="EMBL" id="CAJQZP010000287">
    <property type="protein sequence ID" value="CAG4953195.1"/>
    <property type="molecule type" value="Genomic_DNA"/>
</dbReference>
<evidence type="ECO:0000259" key="1">
    <source>
        <dbReference type="Pfam" id="PF03184"/>
    </source>
</evidence>
<proteinExistence type="predicted"/>
<dbReference type="AlphaFoldDB" id="A0A8S3WCN3"/>
<keyword evidence="3" id="KW-1185">Reference proteome</keyword>
<sequence>MVTATGVALPPVYVFPRVHFKDHFLNGAPVVSLGLSNRSGWMMAELHVDVLKHIQRHTSCTKDNPILIICDNHESHVSIQAVNFCRDRGIVYLCLPPHTSHKLQPLDVSVFGPFKSRFKIAFNDWHIRNVGKTLSIYNIAERTKSAFLESFTPRNITSGFSKPGIWLFDGLAFGDDDFAPIEVFDAGFQNEGDDGGLDLDKLEVDFVGIQTSQDRVSENSVGDEILAREADPLSHQSDIAAPPNLASSFLSVTPSPNVFPSTSRMFCPLKL</sequence>
<dbReference type="GO" id="GO:0003677">
    <property type="term" value="F:DNA binding"/>
    <property type="evidence" value="ECO:0007669"/>
    <property type="project" value="TreeGrafter"/>
</dbReference>
<comment type="caution">
    <text evidence="2">The sequence shown here is derived from an EMBL/GenBank/DDBJ whole genome shotgun (WGS) entry which is preliminary data.</text>
</comment>
<accession>A0A8S3WCN3</accession>
<dbReference type="InterPro" id="IPR004875">
    <property type="entry name" value="DDE_SF_endonuclease_dom"/>
</dbReference>
<dbReference type="PANTHER" id="PTHR19303">
    <property type="entry name" value="TRANSPOSON"/>
    <property type="match status" value="1"/>
</dbReference>
<protein>
    <submittedName>
        <fullName evidence="2">(apollo) hypothetical protein</fullName>
    </submittedName>
</protein>
<reference evidence="2" key="1">
    <citation type="submission" date="2021-04" db="EMBL/GenBank/DDBJ databases">
        <authorList>
            <person name="Tunstrom K."/>
        </authorList>
    </citation>
    <scope>NUCLEOTIDE SEQUENCE</scope>
</reference>